<proteinExistence type="predicted"/>
<sequence>MLKSEFWNALDQVYGPALGRSLFQDLYLVPLKMSGREAMDAGVDVEVIWDALVDETGKGEEARWVHRRPKKKR</sequence>
<protein>
    <recommendedName>
        <fullName evidence="3">DUF3046 domain-containing protein</fullName>
    </recommendedName>
</protein>
<keyword evidence="2" id="KW-1185">Reference proteome</keyword>
<dbReference type="InterPro" id="IPR021408">
    <property type="entry name" value="DUF3046"/>
</dbReference>
<accession>A0ABY0V6L8</accession>
<gene>
    <name evidence="1" type="ORF">SAMN04489714_0793</name>
</gene>
<evidence type="ECO:0000313" key="1">
    <source>
        <dbReference type="EMBL" id="SDT90911.1"/>
    </source>
</evidence>
<dbReference type="Pfam" id="PF11248">
    <property type="entry name" value="DUF3046"/>
    <property type="match status" value="1"/>
</dbReference>
<organism evidence="1 2">
    <name type="scientific">Schaalia radingae</name>
    <dbReference type="NCBI Taxonomy" id="131110"/>
    <lineage>
        <taxon>Bacteria</taxon>
        <taxon>Bacillati</taxon>
        <taxon>Actinomycetota</taxon>
        <taxon>Actinomycetes</taxon>
        <taxon>Actinomycetales</taxon>
        <taxon>Actinomycetaceae</taxon>
        <taxon>Schaalia</taxon>
    </lineage>
</organism>
<dbReference type="Proteomes" id="UP000198976">
    <property type="component" value="Chromosome I"/>
</dbReference>
<dbReference type="RefSeq" id="WP_058236442.1">
    <property type="nucleotide sequence ID" value="NZ_LT629792.1"/>
</dbReference>
<dbReference type="EMBL" id="LT629792">
    <property type="protein sequence ID" value="SDT90911.1"/>
    <property type="molecule type" value="Genomic_DNA"/>
</dbReference>
<evidence type="ECO:0008006" key="3">
    <source>
        <dbReference type="Google" id="ProtNLM"/>
    </source>
</evidence>
<evidence type="ECO:0000313" key="2">
    <source>
        <dbReference type="Proteomes" id="UP000198976"/>
    </source>
</evidence>
<reference evidence="1 2" key="1">
    <citation type="submission" date="2016-10" db="EMBL/GenBank/DDBJ databases">
        <authorList>
            <person name="Varghese N."/>
            <person name="Submissions S."/>
        </authorList>
    </citation>
    <scope>NUCLEOTIDE SEQUENCE [LARGE SCALE GENOMIC DNA]</scope>
    <source>
        <strain evidence="1 2">DSM 9169</strain>
    </source>
</reference>
<name>A0ABY0V6L8_9ACTO</name>